<feature type="chain" id="PRO_5030587938" evidence="2">
    <location>
        <begin position="19"/>
        <end position="245"/>
    </location>
</feature>
<keyword evidence="2" id="KW-0732">Signal</keyword>
<reference evidence="3" key="1">
    <citation type="submission" date="2021-01" db="EMBL/GenBank/DDBJ databases">
        <authorList>
            <person name="Corre E."/>
            <person name="Pelletier E."/>
            <person name="Niang G."/>
            <person name="Scheremetjew M."/>
            <person name="Finn R."/>
            <person name="Kale V."/>
            <person name="Holt S."/>
            <person name="Cochrane G."/>
            <person name="Meng A."/>
            <person name="Brown T."/>
            <person name="Cohen L."/>
        </authorList>
    </citation>
    <scope>NUCLEOTIDE SEQUENCE</scope>
    <source>
        <strain evidence="3">CCMP127</strain>
    </source>
</reference>
<evidence type="ECO:0000313" key="3">
    <source>
        <dbReference type="EMBL" id="CAE0405532.1"/>
    </source>
</evidence>
<name>A0A7S3L152_9STRA</name>
<evidence type="ECO:0000256" key="1">
    <source>
        <dbReference type="SAM" id="MobiDB-lite"/>
    </source>
</evidence>
<gene>
    <name evidence="3" type="ORF">ACOF00016_LOCUS3545</name>
</gene>
<feature type="region of interest" description="Disordered" evidence="1">
    <location>
        <begin position="109"/>
        <end position="133"/>
    </location>
</feature>
<protein>
    <submittedName>
        <fullName evidence="3">Uncharacterized protein</fullName>
    </submittedName>
</protein>
<dbReference type="EMBL" id="HBIM01004141">
    <property type="protein sequence ID" value="CAE0405532.1"/>
    <property type="molecule type" value="Transcribed_RNA"/>
</dbReference>
<feature type="compositionally biased region" description="Low complexity" evidence="1">
    <location>
        <begin position="121"/>
        <end position="133"/>
    </location>
</feature>
<sequence>MMPRVFSLLLLCASTVLGAHLRRAATSTAVVCPTQRPTSGESCRAVQHCEYDFIQTPDSNKDFECTGSLTCLPMTTCFCSGDNVWECRDISGDSLSGCSNFPEGSFESCSPPKKNHDSKPQVQQQQDQVNEQQQQQAILLRDVAAEQKERLSTACPLVAPVSGSSCSIQAAAAQEAASFCAYEFTSLPVYLQDGYCSETEVTCVPLKTCECNDNTNVWECTAMTVARCRGPTPEGAFQACPPNLS</sequence>
<proteinExistence type="predicted"/>
<dbReference type="AlphaFoldDB" id="A0A7S3L152"/>
<evidence type="ECO:0000256" key="2">
    <source>
        <dbReference type="SAM" id="SignalP"/>
    </source>
</evidence>
<organism evidence="3">
    <name type="scientific">Amphora coffeiformis</name>
    <dbReference type="NCBI Taxonomy" id="265554"/>
    <lineage>
        <taxon>Eukaryota</taxon>
        <taxon>Sar</taxon>
        <taxon>Stramenopiles</taxon>
        <taxon>Ochrophyta</taxon>
        <taxon>Bacillariophyta</taxon>
        <taxon>Bacillariophyceae</taxon>
        <taxon>Bacillariophycidae</taxon>
        <taxon>Thalassiophysales</taxon>
        <taxon>Catenulaceae</taxon>
        <taxon>Amphora</taxon>
    </lineage>
</organism>
<accession>A0A7S3L152</accession>
<feature type="signal peptide" evidence="2">
    <location>
        <begin position="1"/>
        <end position="18"/>
    </location>
</feature>